<reference evidence="3 4" key="1">
    <citation type="journal article" date="2010" name="Cell">
        <title>The genome of Naegleria gruberi illuminates early eukaryotic versatility.</title>
        <authorList>
            <person name="Fritz-Laylin L.K."/>
            <person name="Prochnik S.E."/>
            <person name="Ginger M.L."/>
            <person name="Dacks J.B."/>
            <person name="Carpenter M.L."/>
            <person name="Field M.C."/>
            <person name="Kuo A."/>
            <person name="Paredez A."/>
            <person name="Chapman J."/>
            <person name="Pham J."/>
            <person name="Shu S."/>
            <person name="Neupane R."/>
            <person name="Cipriano M."/>
            <person name="Mancuso J."/>
            <person name="Tu H."/>
            <person name="Salamov A."/>
            <person name="Lindquist E."/>
            <person name="Shapiro H."/>
            <person name="Lucas S."/>
            <person name="Grigoriev I.V."/>
            <person name="Cande W.Z."/>
            <person name="Fulton C."/>
            <person name="Rokhsar D.S."/>
            <person name="Dawson S.C."/>
        </authorList>
    </citation>
    <scope>NUCLEOTIDE SEQUENCE [LARGE SCALE GENOMIC DNA]</scope>
    <source>
        <strain evidence="3 4">NEG-M</strain>
    </source>
</reference>
<dbReference type="STRING" id="5762.D2VS49"/>
<evidence type="ECO:0000313" key="4">
    <source>
        <dbReference type="Proteomes" id="UP000006671"/>
    </source>
</evidence>
<dbReference type="GO" id="GO:0099041">
    <property type="term" value="P:vesicle tethering to Golgi"/>
    <property type="evidence" value="ECO:0007669"/>
    <property type="project" value="TreeGrafter"/>
</dbReference>
<dbReference type="InterPro" id="IPR039755">
    <property type="entry name" value="TBC1D23"/>
</dbReference>
<protein>
    <submittedName>
        <fullName evidence="3">Predicted protein</fullName>
    </submittedName>
</protein>
<dbReference type="InParanoid" id="D2VS49"/>
<dbReference type="PROSITE" id="PS50206">
    <property type="entry name" value="RHODANESE_3"/>
    <property type="match status" value="1"/>
</dbReference>
<dbReference type="EMBL" id="GG738893">
    <property type="protein sequence ID" value="EFC40279.1"/>
    <property type="molecule type" value="Genomic_DNA"/>
</dbReference>
<feature type="domain" description="Rhodanese" evidence="2">
    <location>
        <begin position="836"/>
        <end position="931"/>
    </location>
</feature>
<evidence type="ECO:0000259" key="2">
    <source>
        <dbReference type="PROSITE" id="PS50206"/>
    </source>
</evidence>
<organism evidence="4">
    <name type="scientific">Naegleria gruberi</name>
    <name type="common">Amoeba</name>
    <dbReference type="NCBI Taxonomy" id="5762"/>
    <lineage>
        <taxon>Eukaryota</taxon>
        <taxon>Discoba</taxon>
        <taxon>Heterolobosea</taxon>
        <taxon>Tetramitia</taxon>
        <taxon>Eutetramitia</taxon>
        <taxon>Vahlkampfiidae</taxon>
        <taxon>Naegleria</taxon>
    </lineage>
</organism>
<dbReference type="GO" id="GO:0005829">
    <property type="term" value="C:cytosol"/>
    <property type="evidence" value="ECO:0007669"/>
    <property type="project" value="GOC"/>
</dbReference>
<accession>D2VS49</accession>
<dbReference type="KEGG" id="ngr:NAEGRDRAFT_81032"/>
<dbReference type="Proteomes" id="UP000006671">
    <property type="component" value="Unassembled WGS sequence"/>
</dbReference>
<evidence type="ECO:0000313" key="3">
    <source>
        <dbReference type="EMBL" id="EFC40279.1"/>
    </source>
</evidence>
<dbReference type="OrthoDB" id="73307at2759"/>
<dbReference type="eggNOG" id="KOG3636">
    <property type="taxonomic scope" value="Eukaryota"/>
</dbReference>
<dbReference type="PANTHER" id="PTHR13297">
    <property type="entry name" value="TBC1 DOMAIN FAMILY MEMBER 23-RELATED"/>
    <property type="match status" value="1"/>
</dbReference>
<dbReference type="RefSeq" id="XP_002673023.1">
    <property type="nucleotide sequence ID" value="XM_002672977.1"/>
</dbReference>
<proteinExistence type="predicted"/>
<dbReference type="VEuPathDB" id="AmoebaDB:NAEGRDRAFT_81032"/>
<feature type="coiled-coil region" evidence="1">
    <location>
        <begin position="976"/>
        <end position="1017"/>
    </location>
</feature>
<dbReference type="GO" id="GO:0042147">
    <property type="term" value="P:retrograde transport, endosome to Golgi"/>
    <property type="evidence" value="ECO:0007669"/>
    <property type="project" value="InterPro"/>
</dbReference>
<name>D2VS49_NAEGR</name>
<dbReference type="GeneID" id="8854795"/>
<keyword evidence="1" id="KW-0175">Coiled coil</keyword>
<evidence type="ECO:0000256" key="1">
    <source>
        <dbReference type="SAM" id="Coils"/>
    </source>
</evidence>
<dbReference type="InterPro" id="IPR001763">
    <property type="entry name" value="Rhodanese-like_dom"/>
</dbReference>
<dbReference type="GO" id="GO:0005802">
    <property type="term" value="C:trans-Golgi network"/>
    <property type="evidence" value="ECO:0007669"/>
    <property type="project" value="TreeGrafter"/>
</dbReference>
<keyword evidence="4" id="KW-1185">Reference proteome</keyword>
<gene>
    <name evidence="3" type="ORF">NAEGRDRAFT_81032</name>
</gene>
<sequence>MSLGCRKEINRLIDIDEFGYLMVLNEYLGIIEVDSQIGSESSATLRVEDGEVLEKLANSIVFGSEKVRECSNVENKVPLGHYEKFIRNHAICSVFEFIGTKELIESCSNVCKSWNEIILDDRNNIEQIFGNRFKNNSQKLGLDLDFEAIREGYINMNWMEIYMMSGMFHLEINPEYSSWLRTEDQFLTLLFLNPLIFLDLPPNHCLIERFCNYKRVLILSESRPTLELIQRYKSRRFINSLLHHSNSKTAIQNILQTPVIFPFHGKVFSIDFESEIPIYLDFLKDITSTLSSIIEKTHSVKIATFLDKMVEKAHEYLQHFSTISNYRVGKDIVIGLHLIFLDRYYMGDNLLSSPNLNFGKLLKNLNNNQVQLFESDSFSTDLLSDLVTSLQDQTNQPNQTWLPSPNSPFKHQFNAFEFLQEHTFELSSSSTADRSSGNGSATLSYDEQDPWKGWTVQDVQQMREQQLREFCREVMIMASSEIPSQDLRRAVWKKLLYSKVAPSSLKEQDFENVSWSDVSREDLKQHLSSITTTLSDEVVEKTYKILSFHHQFMKEKFDKANTPSSTIAPNIIEHILSYRPDMGRFVYHFINCVDDGSEKMNLSELFPMVYIMLNQYFKPLDSRKNIASLTTATDSKIGYLLDCFDQMFRLLVQYHDPDLQLHFDRHRLEVIIDEIIPWSKSLLFDFIASSITDASELKQTLTYLLDILIIERDPVMYTFLIISILVRDRSNIMALDIPEELRSYCQAGLSSKEKQQIIKSKMDIFSLYLEAKNLEKETPTSARNQLQSIYQASFEAKFDTMKQLLQESVILPLPATEIADCFTKDKTRQQQRSQNSKVKYLVIDCRSVKSFQYARLPTAIHVGTRVGYDNDKMKAILSKFEDAKGSHFVIFGTGRKLPEEENLLRVIAMKFVTGGFPHISIAVDGFKGCIKYMTSNLIEYVKDETLENTKTSSAEEWTSKVSETIFSWGKKAIGDIEEYVKEKKLVEQALTKLNSNKESALSTLNSLKNMEKKLEKTLEKRIKPVFSLGDNDSDDDISTSPTSVESTEATTVKLDDLSKLGDNIKLFTLQLKKNKETRYLAIGDNLIMCLKPHPQLFQSGIIQWKRTLRQVCKLTFKKTDATSLTFTLKGFPNTLSYTPQPQSTTDNSPPPSFTEQFTTDKATEIINLIFDPPTKKIKLSRSEDNIMPNVIILLDRSLGDSLLWEVYQETIERDLNEFVILQLMKDYGSFFNIKIMKTLPHLVAFEKMCRERSVIYELIREGLLYESINGNFFRASSFFQKYYNIKQLLFSKHAFETEDQYKKFIMNVIDYDREGIIYDIVSDSIRDDLEFVLRATLICPKILYKYPERFLNLQFALEYSMREHPRTVMKTFLKDNESPILELEEYQAVNKFKEESSTFMSARRFVENGSNLRYSFYNDDPLPKLPHDLNPSRYMTRIIDFEYLQSWVQQIIDIPYKVYSKLD</sequence>
<dbReference type="PANTHER" id="PTHR13297:SF5">
    <property type="entry name" value="TBC1 DOMAIN FAMILY MEMBER 23"/>
    <property type="match status" value="1"/>
</dbReference>